<dbReference type="Gene3D" id="1.10.620.20">
    <property type="entry name" value="Ribonucleotide Reductase, subunit A"/>
    <property type="match status" value="1"/>
</dbReference>
<dbReference type="Pfam" id="PF11583">
    <property type="entry name" value="AurF"/>
    <property type="match status" value="1"/>
</dbReference>
<dbReference type="SUPFAM" id="SSF47240">
    <property type="entry name" value="Ferritin-like"/>
    <property type="match status" value="1"/>
</dbReference>
<evidence type="ECO:0000313" key="1">
    <source>
        <dbReference type="EMBL" id="KYF71665.1"/>
    </source>
</evidence>
<dbReference type="InterPro" id="IPR009078">
    <property type="entry name" value="Ferritin-like_SF"/>
</dbReference>
<accession>A0A150QUH1</accession>
<dbReference type="InterPro" id="IPR025859">
    <property type="entry name" value="AurF/CmlI"/>
</dbReference>
<dbReference type="RefSeq" id="WP_061606866.1">
    <property type="nucleotide sequence ID" value="NZ_JEMA01000320.1"/>
</dbReference>
<dbReference type="OrthoDB" id="4067838at2"/>
<gene>
    <name evidence="1" type="ORF">BE15_34085</name>
</gene>
<organism evidence="1 2">
    <name type="scientific">Sorangium cellulosum</name>
    <name type="common">Polyangium cellulosum</name>
    <dbReference type="NCBI Taxonomy" id="56"/>
    <lineage>
        <taxon>Bacteria</taxon>
        <taxon>Pseudomonadati</taxon>
        <taxon>Myxococcota</taxon>
        <taxon>Polyangia</taxon>
        <taxon>Polyangiales</taxon>
        <taxon>Polyangiaceae</taxon>
        <taxon>Sorangium</taxon>
    </lineage>
</organism>
<proteinExistence type="predicted"/>
<dbReference type="GO" id="GO:0016491">
    <property type="term" value="F:oxidoreductase activity"/>
    <property type="evidence" value="ECO:0007669"/>
    <property type="project" value="InterPro"/>
</dbReference>
<dbReference type="AlphaFoldDB" id="A0A150QUH1"/>
<name>A0A150QUH1_SORCE</name>
<dbReference type="EMBL" id="JEMA01000320">
    <property type="protein sequence ID" value="KYF71665.1"/>
    <property type="molecule type" value="Genomic_DNA"/>
</dbReference>
<sequence length="298" mass="34022">MRSELHDINRDAHLRTMHPSGLAWPAQIRPEELDFISGVAFDAPGHRAGAVAYVAKELAQLAEIERHVSAVMTYVMAEVQSDAGPLGEGFELHHALSCFAAEELQHANMFYRYVRLLSGRDFKCPDNRFSERVALYHGDDSPYVKLSALCCSAYIGESIITVFERRLRALDPERTFFFTQVLHAHGLDEARHVQFDHFLFDNVIPALSRQERRRMREILERTEALNGELARRFEEHARATFGLDYTAQNVAHETQLKLARSFRGLMLDGEIARKVDEGMSDADRRVVREFCHAETIHG</sequence>
<evidence type="ECO:0000313" key="2">
    <source>
        <dbReference type="Proteomes" id="UP000075260"/>
    </source>
</evidence>
<protein>
    <submittedName>
        <fullName evidence="1">Uncharacterized protein</fullName>
    </submittedName>
</protein>
<comment type="caution">
    <text evidence="1">The sequence shown here is derived from an EMBL/GenBank/DDBJ whole genome shotgun (WGS) entry which is preliminary data.</text>
</comment>
<reference evidence="1 2" key="1">
    <citation type="submission" date="2014-02" db="EMBL/GenBank/DDBJ databases">
        <title>The small core and large imbalanced accessory genome model reveals a collaborative survival strategy of Sorangium cellulosum strains in nature.</title>
        <authorList>
            <person name="Han K."/>
            <person name="Peng R."/>
            <person name="Blom J."/>
            <person name="Li Y.-Z."/>
        </authorList>
    </citation>
    <scope>NUCLEOTIDE SEQUENCE [LARGE SCALE GENOMIC DNA]</scope>
    <source>
        <strain evidence="1 2">So0008-312</strain>
    </source>
</reference>
<dbReference type="InterPro" id="IPR012348">
    <property type="entry name" value="RNR-like"/>
</dbReference>
<dbReference type="Proteomes" id="UP000075260">
    <property type="component" value="Unassembled WGS sequence"/>
</dbReference>